<proteinExistence type="predicted"/>
<dbReference type="RefSeq" id="WP_120104720.1">
    <property type="nucleotide sequence ID" value="NZ_CP028885.1"/>
</dbReference>
<keyword evidence="2" id="KW-1185">Reference proteome</keyword>
<dbReference type="KEGG" id="btur:DB313_04700"/>
<geneLocation type="plasmid" evidence="1 2">
    <name>lp129</name>
</geneLocation>
<name>A0A386PMJ3_9SPIR</name>
<reference evidence="1 2" key="1">
    <citation type="journal article" date="2018" name="Infect. Genet. Evol.">
        <title>Genome-wide analysis of Borrelia turcica and 'Candidatus Borrelia tachyglossi' shows relapsing fever-like genomes with unique genomic links to Lyme disease Borrelia.</title>
        <authorList>
            <person name="Gofton A.W."/>
            <person name="Margos G."/>
            <person name="Fingerle V."/>
            <person name="Hepner S."/>
            <person name="Loh S.M."/>
            <person name="Ryan U."/>
            <person name="Irwin P."/>
            <person name="Oskam C.L."/>
        </authorList>
    </citation>
    <scope>NUCLEOTIDE SEQUENCE [LARGE SCALE GENOMIC DNA]</scope>
    <source>
        <strain evidence="1 2">IST7</strain>
        <plasmid evidence="1">lp129</plasmid>
    </source>
</reference>
<dbReference type="Proteomes" id="UP000275571">
    <property type="component" value="Plasmid lp129"/>
</dbReference>
<dbReference type="AlphaFoldDB" id="A0A386PMJ3"/>
<dbReference type="EMBL" id="CP028885">
    <property type="protein sequence ID" value="AYE36801.1"/>
    <property type="molecule type" value="Genomic_DNA"/>
</dbReference>
<evidence type="ECO:0000313" key="1">
    <source>
        <dbReference type="EMBL" id="AYE36801.1"/>
    </source>
</evidence>
<evidence type="ECO:0000313" key="2">
    <source>
        <dbReference type="Proteomes" id="UP000275571"/>
    </source>
</evidence>
<keyword evidence="1" id="KW-0614">Plasmid</keyword>
<gene>
    <name evidence="1" type="ORF">DB313_04700</name>
</gene>
<accession>A0A386PMJ3</accession>
<sequence length="72" mass="8358">MNLVNLISMQLIKTYVYSHTVVPNYLDDIAAKRDEEANRKVLADVLDKLRKDLKVDYKITDKSDNSTTLRED</sequence>
<protein>
    <submittedName>
        <fullName evidence="1">Uncharacterized protein</fullName>
    </submittedName>
</protein>
<organism evidence="1 2">
    <name type="scientific">Borrelia turcica IST7</name>
    <dbReference type="NCBI Taxonomy" id="1104446"/>
    <lineage>
        <taxon>Bacteria</taxon>
        <taxon>Pseudomonadati</taxon>
        <taxon>Spirochaetota</taxon>
        <taxon>Spirochaetia</taxon>
        <taxon>Spirochaetales</taxon>
        <taxon>Borreliaceae</taxon>
        <taxon>Borrelia</taxon>
    </lineage>
</organism>